<dbReference type="InterPro" id="IPR010074">
    <property type="entry name" value="PRibForGlyAmidine_synth_PurL"/>
</dbReference>
<evidence type="ECO:0000256" key="3">
    <source>
        <dbReference type="ARBA" id="ARBA00022723"/>
    </source>
</evidence>
<feature type="domain" description="PurM-like N-terminal" evidence="9">
    <location>
        <begin position="87"/>
        <end position="206"/>
    </location>
</feature>
<keyword evidence="1 8" id="KW-0963">Cytoplasm</keyword>
<comment type="similarity">
    <text evidence="8">Belongs to the FGAMS family.</text>
</comment>
<feature type="active site" evidence="8">
    <location>
        <position position="61"/>
    </location>
</feature>
<dbReference type="PANTHER" id="PTHR43555:SF1">
    <property type="entry name" value="PHOSPHORIBOSYLFORMYLGLYCINAMIDINE SYNTHASE SUBUNIT PURL"/>
    <property type="match status" value="1"/>
</dbReference>
<dbReference type="InterPro" id="IPR010918">
    <property type="entry name" value="PurM-like_C_dom"/>
</dbReference>
<evidence type="ECO:0000313" key="13">
    <source>
        <dbReference type="Proteomes" id="UP000054608"/>
    </source>
</evidence>
<dbReference type="InterPro" id="IPR036676">
    <property type="entry name" value="PurM-like_C_sf"/>
</dbReference>
<dbReference type="SUPFAM" id="SSF55326">
    <property type="entry name" value="PurM N-terminal domain-like"/>
    <property type="match status" value="2"/>
</dbReference>
<reference evidence="12 13" key="1">
    <citation type="submission" date="2015-11" db="EMBL/GenBank/DDBJ databases">
        <title>Genomic analysis of 38 Legionella species identifies large and diverse effector repertoires.</title>
        <authorList>
            <person name="Burstein D."/>
            <person name="Amaro F."/>
            <person name="Zusman T."/>
            <person name="Lifshitz Z."/>
            <person name="Cohen O."/>
            <person name="Gilbert J.A."/>
            <person name="Pupko T."/>
            <person name="Shuman H.A."/>
            <person name="Segal G."/>
        </authorList>
    </citation>
    <scope>NUCLEOTIDE SEQUENCE [LARGE SCALE GENOMIC DNA]</scope>
    <source>
        <strain evidence="12 13">WA-270A-C2</strain>
    </source>
</reference>
<feature type="binding site" evidence="8">
    <location>
        <position position="294"/>
    </location>
    <ligand>
        <name>Mg(2+)</name>
        <dbReference type="ChEBI" id="CHEBI:18420"/>
        <label>2</label>
    </ligand>
</feature>
<feature type="active site" description="Proton acceptor" evidence="8">
    <location>
        <position position="112"/>
    </location>
</feature>
<keyword evidence="13" id="KW-1185">Reference proteome</keyword>
<dbReference type="GO" id="GO:0006189">
    <property type="term" value="P:'de novo' IMP biosynthetic process"/>
    <property type="evidence" value="ECO:0007669"/>
    <property type="project" value="UniProtKB-UniRule"/>
</dbReference>
<dbReference type="AlphaFoldDB" id="A0A0W0XR21"/>
<keyword evidence="3 8" id="KW-0479">Metal-binding</keyword>
<dbReference type="Gene3D" id="3.90.650.10">
    <property type="entry name" value="PurM-like C-terminal domain"/>
    <property type="match status" value="2"/>
</dbReference>
<name>A0A0W0XR21_9GAMM</name>
<protein>
    <recommendedName>
        <fullName evidence="8">Phosphoribosylformylglycinamidine synthase subunit PurL</fullName>
        <shortName evidence="8">FGAM synthase</shortName>
        <ecNumber evidence="8">6.3.5.3</ecNumber>
    </recommendedName>
    <alternativeName>
        <fullName evidence="8">Formylglycinamide ribonucleotide amidotransferase subunit II</fullName>
        <shortName evidence="8">FGAR amidotransferase II</shortName>
        <shortName evidence="8">FGAR-AT II</shortName>
    </alternativeName>
    <alternativeName>
        <fullName evidence="8">Glutamine amidotransferase PurL</fullName>
    </alternativeName>
    <alternativeName>
        <fullName evidence="8">Phosphoribosylformylglycinamidine synthase subunit II</fullName>
    </alternativeName>
</protein>
<dbReference type="OrthoDB" id="9804441at2"/>
<dbReference type="InterPro" id="IPR016188">
    <property type="entry name" value="PurM-like_N"/>
</dbReference>
<keyword evidence="6 8" id="KW-0067">ATP-binding</keyword>
<dbReference type="InterPro" id="IPR036921">
    <property type="entry name" value="PurM-like_N_sf"/>
</dbReference>
<dbReference type="HAMAP" id="MF_00420">
    <property type="entry name" value="PurL_2"/>
    <property type="match status" value="1"/>
</dbReference>
<evidence type="ECO:0000256" key="4">
    <source>
        <dbReference type="ARBA" id="ARBA00022741"/>
    </source>
</evidence>
<dbReference type="SUPFAM" id="SSF56042">
    <property type="entry name" value="PurM C-terminal domain-like"/>
    <property type="match status" value="2"/>
</dbReference>
<feature type="binding site" evidence="8">
    <location>
        <position position="110"/>
    </location>
    <ligand>
        <name>Mg(2+)</name>
        <dbReference type="ChEBI" id="CHEBI:18420"/>
        <label>1</label>
    </ligand>
</feature>
<comment type="caution">
    <text evidence="8">Lacks conserved residue(s) required for the propagation of feature annotation.</text>
</comment>
<dbReference type="PATRIC" id="fig|458.5.peg.2027"/>
<evidence type="ECO:0000256" key="7">
    <source>
        <dbReference type="ARBA" id="ARBA00022842"/>
    </source>
</evidence>
<sequence length="782" mass="85085">MLKTPDFVDFSQLSRDEAACWLQEFNLRLTVDEALTIQNKLLKRPPTYAECVLWSIQGSEHCSYKSSRKHLKQFITDAPHVILGPKEDAGIVAVAADKEGRRYGIVMSHESHNHPSQLVPYEGAATGVGGNVRDVCCMGAEVIAVADSLRFGQRHRPKTRWLEQGVVRGIAGYANPLGIPNLAGDVDYDEGYNENCLVTVVTLGVVREDQVIHSYAPPNADDYHFVLVGKPTDNSGFGGAAFASSNLDSEREEENKGAVQEPNAFLQRHLLKANYAFFAWLRERNLIDRVGFKDLGAGGIACASVELAEAGGYGAEIDLETVPTSMANLPPAVILCSETQERFMWVVPKSLLPDLLSHYNERFALPEICDGARATVIGRLRRDDRYLVRYQGKNLVDACSRDITQGILYDRPYVSRPCHFSEANRPSSDDLTEVLLRLLAHETIASRAPIYEMYDKQVQGRTVLERGCADAGVMAPFNEDKYPEEIQKTGIALAVGQNPRFNKISAYWGAVNAVTDAVRKVVATGAWPCALTDCLCFGNPEKPEQMGEFVEAVKGIADAAGAVNMLDTGASLPIISGNVSLYNESSAGAIPPGPMISCLGRMPDYTRALTCDLKQQGSVLYLIGERRQQGGGSVYDALHQYSATDLPQPNLAVLQAELQAVYEAIQGQLVLAAHAITRGGLAVAVAEMAFKNNLGVDITPPAASALVPWLFAEEGGFILEVPPQHAYSIEQLFKESAVPCVAIGETTASSTLTVHSAIHLSLHLARKAWENGLREGDCCDKH</sequence>
<feature type="binding site" evidence="8">
    <location>
        <position position="133"/>
    </location>
    <ligand>
        <name>substrate</name>
    </ligand>
</feature>
<dbReference type="GO" id="GO:0000287">
    <property type="term" value="F:magnesium ion binding"/>
    <property type="evidence" value="ECO:0007669"/>
    <property type="project" value="UniProtKB-UniRule"/>
</dbReference>
<dbReference type="GO" id="GO:0005737">
    <property type="term" value="C:cytoplasm"/>
    <property type="evidence" value="ECO:0007669"/>
    <property type="project" value="UniProtKB-SubCell"/>
</dbReference>
<dbReference type="UniPathway" id="UPA00074">
    <property type="reaction ID" value="UER00128"/>
</dbReference>
<feature type="domain" description="Phosphoribosylformylglycinamidine synthase linker" evidence="11">
    <location>
        <begin position="24"/>
        <end position="65"/>
    </location>
</feature>
<evidence type="ECO:0000256" key="6">
    <source>
        <dbReference type="ARBA" id="ARBA00022840"/>
    </source>
</evidence>
<comment type="subunit">
    <text evidence="8">Monomer. Part of the FGAM synthase complex composed of 1 PurL, 1 PurQ and 2 PurS subunits.</text>
</comment>
<dbReference type="RefSeq" id="WP_058531938.1">
    <property type="nucleotide sequence ID" value="NZ_CAAAIN010000002.1"/>
</dbReference>
<dbReference type="NCBIfam" id="TIGR01736">
    <property type="entry name" value="FGAM_synth_II"/>
    <property type="match status" value="1"/>
</dbReference>
<evidence type="ECO:0000256" key="2">
    <source>
        <dbReference type="ARBA" id="ARBA00022598"/>
    </source>
</evidence>
<feature type="binding site" evidence="8">
    <location>
        <begin position="111"/>
        <end position="114"/>
    </location>
    <ligand>
        <name>substrate</name>
    </ligand>
</feature>
<feature type="binding site" evidence="8">
    <location>
        <position position="577"/>
    </location>
    <ligand>
        <name>ATP</name>
        <dbReference type="ChEBI" id="CHEBI:30616"/>
    </ligand>
</feature>
<dbReference type="GO" id="GO:0004642">
    <property type="term" value="F:phosphoribosylformylglycinamidine synthase activity"/>
    <property type="evidence" value="ECO:0007669"/>
    <property type="project" value="UniProtKB-UniRule"/>
</dbReference>
<feature type="binding site" evidence="8">
    <location>
        <position position="260"/>
    </location>
    <ligand>
        <name>substrate</name>
    </ligand>
</feature>
<dbReference type="Pfam" id="PF00586">
    <property type="entry name" value="AIRS"/>
    <property type="match status" value="2"/>
</dbReference>
<feature type="binding site" evidence="8">
    <location>
        <position position="134"/>
    </location>
    <ligand>
        <name>Mg(2+)</name>
        <dbReference type="ChEBI" id="CHEBI:18420"/>
        <label>2</label>
    </ligand>
</feature>
<dbReference type="Gene3D" id="3.30.1330.10">
    <property type="entry name" value="PurM-like, N-terminal domain"/>
    <property type="match status" value="2"/>
</dbReference>
<evidence type="ECO:0000256" key="1">
    <source>
        <dbReference type="ARBA" id="ARBA00022490"/>
    </source>
</evidence>
<keyword evidence="7 8" id="KW-0460">Magnesium</keyword>
<dbReference type="CDD" id="cd02204">
    <property type="entry name" value="PurL_repeat2"/>
    <property type="match status" value="1"/>
</dbReference>
<feature type="domain" description="PurM-like C-terminal" evidence="10">
    <location>
        <begin position="228"/>
        <end position="355"/>
    </location>
</feature>
<evidence type="ECO:0000259" key="10">
    <source>
        <dbReference type="Pfam" id="PF02769"/>
    </source>
</evidence>
<evidence type="ECO:0000313" key="12">
    <source>
        <dbReference type="EMBL" id="KTD47020.1"/>
    </source>
</evidence>
<evidence type="ECO:0000259" key="9">
    <source>
        <dbReference type="Pfam" id="PF00586"/>
    </source>
</evidence>
<feature type="domain" description="PurM-like C-terminal" evidence="10">
    <location>
        <begin position="616"/>
        <end position="754"/>
    </location>
</feature>
<dbReference type="InterPro" id="IPR041609">
    <property type="entry name" value="PurL_linker"/>
</dbReference>
<feature type="binding site" evidence="8">
    <location>
        <position position="64"/>
    </location>
    <ligand>
        <name>ATP</name>
        <dbReference type="ChEBI" id="CHEBI:30616"/>
    </ligand>
</feature>
<gene>
    <name evidence="8 12" type="primary">purL</name>
    <name evidence="12" type="ORF">Lrub_1942</name>
</gene>
<comment type="pathway">
    <text evidence="8">Purine metabolism; IMP biosynthesis via de novo pathway; 5-amino-1-(5-phospho-D-ribosyl)imidazole from N(2)-formyl-N(1)-(5-phospho-D-ribosyl)glycinamide: step 1/2.</text>
</comment>
<accession>A0A0W0XR21</accession>
<dbReference type="STRING" id="458.Lrub_1942"/>
<evidence type="ECO:0000256" key="5">
    <source>
        <dbReference type="ARBA" id="ARBA00022755"/>
    </source>
</evidence>
<dbReference type="PANTHER" id="PTHR43555">
    <property type="entry name" value="PHOSPHORIBOSYLFORMYLGLYCINAMIDINE SYNTHASE SUBUNIT PURL"/>
    <property type="match status" value="1"/>
</dbReference>
<organism evidence="12 13">
    <name type="scientific">Legionella rubrilucens</name>
    <dbReference type="NCBI Taxonomy" id="458"/>
    <lineage>
        <taxon>Bacteria</taxon>
        <taxon>Pseudomonadati</taxon>
        <taxon>Pseudomonadota</taxon>
        <taxon>Gammaproteobacteria</taxon>
        <taxon>Legionellales</taxon>
        <taxon>Legionellaceae</taxon>
        <taxon>Legionella</taxon>
    </lineage>
</organism>
<feature type="binding site" evidence="8">
    <location>
        <position position="580"/>
    </location>
    <ligand>
        <name>substrate</name>
    </ligand>
</feature>
<feature type="domain" description="PurM-like N-terminal" evidence="9">
    <location>
        <begin position="495"/>
        <end position="601"/>
    </location>
</feature>
<feature type="binding site" evidence="8">
    <location>
        <position position="533"/>
    </location>
    <ligand>
        <name>ATP</name>
        <dbReference type="ChEBI" id="CHEBI:30616"/>
    </ligand>
</feature>
<keyword evidence="5 8" id="KW-0658">Purine biosynthesis</keyword>
<keyword evidence="4 8" id="KW-0547">Nucleotide-binding</keyword>
<dbReference type="Pfam" id="PF18072">
    <property type="entry name" value="FGAR-AT_linker"/>
    <property type="match status" value="1"/>
</dbReference>
<feature type="binding site" evidence="8">
    <location>
        <position position="578"/>
    </location>
    <ligand>
        <name>Mg(2+)</name>
        <dbReference type="ChEBI" id="CHEBI:18420"/>
        <label>1</label>
    </ligand>
</feature>
<proteinExistence type="inferred from homology"/>
<keyword evidence="2 8" id="KW-0436">Ligase</keyword>
<evidence type="ECO:0000259" key="11">
    <source>
        <dbReference type="Pfam" id="PF18072"/>
    </source>
</evidence>
<evidence type="ECO:0000256" key="8">
    <source>
        <dbReference type="HAMAP-Rule" id="MF_00420"/>
    </source>
</evidence>
<dbReference type="Pfam" id="PF02769">
    <property type="entry name" value="AIRS_C"/>
    <property type="match status" value="2"/>
</dbReference>
<comment type="subcellular location">
    <subcellularLocation>
        <location evidence="8">Cytoplasm</location>
    </subcellularLocation>
</comment>
<comment type="function">
    <text evidence="8">Part of the phosphoribosylformylglycinamidine synthase complex involved in the purines biosynthetic pathway. Catalyzes the ATP-dependent conversion of formylglycinamide ribonucleotide (FGAR) and glutamine to yield formylglycinamidine ribonucleotide (FGAM) and glutamate. The FGAM synthase complex is composed of three subunits. PurQ produces an ammonia molecule by converting glutamine to glutamate. PurL transfers the ammonia molecule to FGAR to form FGAM in an ATP-dependent manner. PurS interacts with PurQ and PurL and is thought to assist in the transfer of the ammonia molecule from PurQ to PurL.</text>
</comment>
<comment type="catalytic activity">
    <reaction evidence="8">
        <text>N(2)-formyl-N(1)-(5-phospho-beta-D-ribosyl)glycinamide + L-glutamine + ATP + H2O = 2-formamido-N(1)-(5-O-phospho-beta-D-ribosyl)acetamidine + L-glutamate + ADP + phosphate + H(+)</text>
        <dbReference type="Rhea" id="RHEA:17129"/>
        <dbReference type="ChEBI" id="CHEBI:15377"/>
        <dbReference type="ChEBI" id="CHEBI:15378"/>
        <dbReference type="ChEBI" id="CHEBI:29985"/>
        <dbReference type="ChEBI" id="CHEBI:30616"/>
        <dbReference type="ChEBI" id="CHEBI:43474"/>
        <dbReference type="ChEBI" id="CHEBI:58359"/>
        <dbReference type="ChEBI" id="CHEBI:147286"/>
        <dbReference type="ChEBI" id="CHEBI:147287"/>
        <dbReference type="ChEBI" id="CHEBI:456216"/>
        <dbReference type="EC" id="6.3.5.3"/>
    </reaction>
</comment>
<comment type="caution">
    <text evidence="12">The sequence shown here is derived from an EMBL/GenBank/DDBJ whole genome shotgun (WGS) entry which is preliminary data.</text>
</comment>
<dbReference type="EMBL" id="LNYT01000020">
    <property type="protein sequence ID" value="KTD47020.1"/>
    <property type="molecule type" value="Genomic_DNA"/>
</dbReference>
<dbReference type="GO" id="GO:0005524">
    <property type="term" value="F:ATP binding"/>
    <property type="evidence" value="ECO:0007669"/>
    <property type="project" value="UniProtKB-UniRule"/>
</dbReference>
<dbReference type="Proteomes" id="UP000054608">
    <property type="component" value="Unassembled WGS sequence"/>
</dbReference>
<dbReference type="EC" id="6.3.5.3" evidence="8"/>